<sequence>MRAGSARRVVASTVAALLTALCVPLVVHAARTQHEPAAAADQHFAVTWAASAGRQNAGPAERSYRLVVRTSVGGNALRIRLTNAFGDHPVTFASAYAGLQRQGAELIPGSNRRLTFGGQSSVTVPAGETTLSDPLPGDVAAQSDLVVSLYVTGAQGPMSGHGLAMQTSYATTGDHAAEEAAVNWTDAMSFWYWLDAVSVQTSAAISSVVTLGDSITDGWASTTNLNHRWPDYLARRLQATPESTVKGVANEGISGNKVLADGAGEAALRRFDRDVLAHPGVGTVFVHEGINDIKARPGVTVDDLAAGYRQLVDRAHAAGKCVVGATLMAYKGWPEYDPAGEAVRQGVNDWIRHSGVFDAVVDFDKITRSPYDPQTLLPLFDSGDHLHPNDMGMQAMADAVDLAALRCDR</sequence>
<dbReference type="RefSeq" id="WP_184175904.1">
    <property type="nucleotide sequence ID" value="NZ_BMNF01000008.1"/>
</dbReference>
<proteinExistence type="predicted"/>
<organism evidence="3 4">
    <name type="scientific">Micromonospora parathelypteridis</name>
    <dbReference type="NCBI Taxonomy" id="1839617"/>
    <lineage>
        <taxon>Bacteria</taxon>
        <taxon>Bacillati</taxon>
        <taxon>Actinomycetota</taxon>
        <taxon>Actinomycetes</taxon>
        <taxon>Micromonosporales</taxon>
        <taxon>Micromonosporaceae</taxon>
        <taxon>Micromonospora</taxon>
    </lineage>
</organism>
<dbReference type="Pfam" id="PF13472">
    <property type="entry name" value="Lipase_GDSL_2"/>
    <property type="match status" value="1"/>
</dbReference>
<evidence type="ECO:0000313" key="4">
    <source>
        <dbReference type="Proteomes" id="UP000586947"/>
    </source>
</evidence>
<reference evidence="3 4" key="1">
    <citation type="submission" date="2020-08" db="EMBL/GenBank/DDBJ databases">
        <title>Sequencing the genomes of 1000 actinobacteria strains.</title>
        <authorList>
            <person name="Klenk H.-P."/>
        </authorList>
    </citation>
    <scope>NUCLEOTIDE SEQUENCE [LARGE SCALE GENOMIC DNA]</scope>
    <source>
        <strain evidence="3 4">DSM 103125</strain>
    </source>
</reference>
<dbReference type="Gene3D" id="3.40.50.1110">
    <property type="entry name" value="SGNH hydrolase"/>
    <property type="match status" value="1"/>
</dbReference>
<dbReference type="PANTHER" id="PTHR43784">
    <property type="entry name" value="GDSL-LIKE LIPASE/ACYLHYDROLASE, PUTATIVE (AFU_ORTHOLOGUE AFUA_2G00820)-RELATED"/>
    <property type="match status" value="1"/>
</dbReference>
<dbReference type="AlphaFoldDB" id="A0A840VGG4"/>
<dbReference type="PANTHER" id="PTHR43784:SF2">
    <property type="entry name" value="GDSL-LIKE LIPASE_ACYLHYDROLASE, PUTATIVE (AFU_ORTHOLOGUE AFUA_2G00820)-RELATED"/>
    <property type="match status" value="1"/>
</dbReference>
<dbReference type="Proteomes" id="UP000586947">
    <property type="component" value="Unassembled WGS sequence"/>
</dbReference>
<name>A0A840VGG4_9ACTN</name>
<feature type="chain" id="PRO_5032387310" evidence="1">
    <location>
        <begin position="30"/>
        <end position="409"/>
    </location>
</feature>
<dbReference type="CDD" id="cd01830">
    <property type="entry name" value="XynE_like"/>
    <property type="match status" value="1"/>
</dbReference>
<dbReference type="InterPro" id="IPR036514">
    <property type="entry name" value="SGNH_hydro_sf"/>
</dbReference>
<feature type="signal peptide" evidence="1">
    <location>
        <begin position="1"/>
        <end position="29"/>
    </location>
</feature>
<evidence type="ECO:0000313" key="3">
    <source>
        <dbReference type="EMBL" id="MBB5475883.1"/>
    </source>
</evidence>
<comment type="caution">
    <text evidence="3">The sequence shown here is derived from an EMBL/GenBank/DDBJ whole genome shotgun (WGS) entry which is preliminary data.</text>
</comment>
<feature type="domain" description="SGNH hydrolase-type esterase" evidence="2">
    <location>
        <begin position="211"/>
        <end position="395"/>
    </location>
</feature>
<accession>A0A840VGG4</accession>
<gene>
    <name evidence="3" type="ORF">HNR20_000388</name>
</gene>
<dbReference type="EMBL" id="JACHDP010000001">
    <property type="protein sequence ID" value="MBB5475883.1"/>
    <property type="molecule type" value="Genomic_DNA"/>
</dbReference>
<evidence type="ECO:0000259" key="2">
    <source>
        <dbReference type="Pfam" id="PF13472"/>
    </source>
</evidence>
<keyword evidence="4" id="KW-1185">Reference proteome</keyword>
<dbReference type="InterPro" id="IPR013830">
    <property type="entry name" value="SGNH_hydro"/>
</dbReference>
<dbReference type="InterPro" id="IPR053140">
    <property type="entry name" value="GDSL_Rv0518-like"/>
</dbReference>
<keyword evidence="1" id="KW-0732">Signal</keyword>
<dbReference type="SUPFAM" id="SSF52266">
    <property type="entry name" value="SGNH hydrolase"/>
    <property type="match status" value="1"/>
</dbReference>
<evidence type="ECO:0000256" key="1">
    <source>
        <dbReference type="SAM" id="SignalP"/>
    </source>
</evidence>
<protein>
    <submittedName>
        <fullName evidence="3">Lysophospholipase L1-like esterase</fullName>
    </submittedName>
</protein>